<gene>
    <name evidence="13" type="ORF">GL300_11180</name>
</gene>
<evidence type="ECO:0000256" key="1">
    <source>
        <dbReference type="ARBA" id="ARBA00004127"/>
    </source>
</evidence>
<evidence type="ECO:0000256" key="3">
    <source>
        <dbReference type="ARBA" id="ARBA00022448"/>
    </source>
</evidence>
<dbReference type="GO" id="GO:0005886">
    <property type="term" value="C:plasma membrane"/>
    <property type="evidence" value="ECO:0007669"/>
    <property type="project" value="TreeGrafter"/>
</dbReference>
<dbReference type="GO" id="GO:0015297">
    <property type="term" value="F:antiporter activity"/>
    <property type="evidence" value="ECO:0007669"/>
    <property type="project" value="UniProtKB-KW"/>
</dbReference>
<dbReference type="InterPro" id="IPR003148">
    <property type="entry name" value="RCK_N"/>
</dbReference>
<accession>A0A844HQ05</accession>
<dbReference type="Gene3D" id="3.40.50.720">
    <property type="entry name" value="NAD(P)-binding Rossmann-like Domain"/>
    <property type="match status" value="1"/>
</dbReference>
<keyword evidence="3" id="KW-0813">Transport</keyword>
<dbReference type="GO" id="GO:0008324">
    <property type="term" value="F:monoatomic cation transmembrane transporter activity"/>
    <property type="evidence" value="ECO:0007669"/>
    <property type="project" value="InterPro"/>
</dbReference>
<dbReference type="GO" id="GO:0012505">
    <property type="term" value="C:endomembrane system"/>
    <property type="evidence" value="ECO:0007669"/>
    <property type="project" value="UniProtKB-SubCell"/>
</dbReference>
<keyword evidence="4" id="KW-0050">Antiport</keyword>
<proteinExistence type="inferred from homology"/>
<evidence type="ECO:0000259" key="12">
    <source>
        <dbReference type="PROSITE" id="PS51201"/>
    </source>
</evidence>
<feature type="transmembrane region" description="Helical" evidence="11">
    <location>
        <begin position="30"/>
        <end position="50"/>
    </location>
</feature>
<feature type="transmembrane region" description="Helical" evidence="11">
    <location>
        <begin position="282"/>
        <end position="302"/>
    </location>
</feature>
<dbReference type="RefSeq" id="WP_155039698.1">
    <property type="nucleotide sequence ID" value="NZ_JBHGCD010000020.1"/>
</dbReference>
<evidence type="ECO:0000256" key="2">
    <source>
        <dbReference type="ARBA" id="ARBA00005551"/>
    </source>
</evidence>
<keyword evidence="9" id="KW-0406">Ion transport</keyword>
<dbReference type="AlphaFoldDB" id="A0A844HQ05"/>
<dbReference type="PROSITE" id="PS51201">
    <property type="entry name" value="RCK_N"/>
    <property type="match status" value="1"/>
</dbReference>
<organism evidence="13 14">
    <name type="scientific">Paracoccus litorisediminis</name>
    <dbReference type="NCBI Taxonomy" id="2006130"/>
    <lineage>
        <taxon>Bacteria</taxon>
        <taxon>Pseudomonadati</taxon>
        <taxon>Pseudomonadota</taxon>
        <taxon>Alphaproteobacteria</taxon>
        <taxon>Rhodobacterales</taxon>
        <taxon>Paracoccaceae</taxon>
        <taxon>Paracoccus</taxon>
    </lineage>
</organism>
<feature type="transmembrane region" description="Helical" evidence="11">
    <location>
        <begin position="339"/>
        <end position="363"/>
    </location>
</feature>
<dbReference type="EMBL" id="WMIG01000004">
    <property type="protein sequence ID" value="MTH59771.1"/>
    <property type="molecule type" value="Genomic_DNA"/>
</dbReference>
<keyword evidence="8 11" id="KW-1133">Transmembrane helix</keyword>
<dbReference type="PANTHER" id="PTHR46157">
    <property type="entry name" value="K(+) EFFLUX ANTIPORTER 3, CHLOROPLASTIC"/>
    <property type="match status" value="1"/>
</dbReference>
<comment type="subcellular location">
    <subcellularLocation>
        <location evidence="1">Endomembrane system</location>
        <topology evidence="1">Multi-pass membrane protein</topology>
    </subcellularLocation>
</comment>
<dbReference type="NCBIfam" id="TIGR00932">
    <property type="entry name" value="2a37"/>
    <property type="match status" value="1"/>
</dbReference>
<dbReference type="GO" id="GO:0006813">
    <property type="term" value="P:potassium ion transport"/>
    <property type="evidence" value="ECO:0007669"/>
    <property type="project" value="UniProtKB-KW"/>
</dbReference>
<feature type="transmembrane region" description="Helical" evidence="11">
    <location>
        <begin position="369"/>
        <end position="389"/>
    </location>
</feature>
<dbReference type="InterPro" id="IPR038770">
    <property type="entry name" value="Na+/solute_symporter_sf"/>
</dbReference>
<keyword evidence="7" id="KW-0630">Potassium</keyword>
<sequence>METFLPVATVYLLTMVIAVPLSARLGLGSVLGYLISGIVIGPVLGLAGSAREMADLQHFAEFGVVMMMFLIGLELDPRTLWQMRHKLLGLAGMQILGTVALLATVAMALGQSWQVSLAMGMILSLSSTAIVLQTLSEKSLMQTAGGRSAFAVLLTQDIAVIPMIALMPLLAVQTAVGTGEQHPDAAMLHGLPGWALALVTVGAVAVIILIGQYLVRPAFRYVNASRVGELDTALALLIVVGIASLMQFVGLSHALGTFLAGVVLAGSEFRHDLEGQIAPFKGLLLGLFFITVGAGMDVQTLLDRPVTILGMTVTLMAIKSLVLYGIARVTRLKGRDRSLFTLSLAQAGEFGFVLISFALSLSILPRQLAQSMLLVIALSMLATPLLFILSDYISRRIAEERAVVPPDEIEEQQPIIIAGIGRFGQVVNRLVTMSGFQTTVLDHDLEVIQVMRRFGFKGYFGDPTRPEILRAAGIGKAQILVAAMDDPEANMRLIRHAREIKPDIVIIARAYDRVNVYRLYDAKVDHIVRETFDSSLRAGRYVLERAGLSEYEAAELERIYYQMDRAGLRQLAEVWKPGVALESNAEYVARSRELNRQLENALMERFAHGSGAAQVSVNEDDLPHYVERGRPGGR</sequence>
<dbReference type="Proteomes" id="UP000449846">
    <property type="component" value="Unassembled WGS sequence"/>
</dbReference>
<feature type="domain" description="RCK N-terminal" evidence="12">
    <location>
        <begin position="412"/>
        <end position="528"/>
    </location>
</feature>
<dbReference type="FunFam" id="3.40.50.720:FF:000036">
    <property type="entry name" value="Glutathione-regulated potassium-efflux system protein KefB"/>
    <property type="match status" value="1"/>
</dbReference>
<dbReference type="Pfam" id="PF00999">
    <property type="entry name" value="Na_H_Exchanger"/>
    <property type="match status" value="1"/>
</dbReference>
<protein>
    <submittedName>
        <fullName evidence="13">Potassium transporter</fullName>
    </submittedName>
</protein>
<evidence type="ECO:0000256" key="6">
    <source>
        <dbReference type="ARBA" id="ARBA00022692"/>
    </source>
</evidence>
<evidence type="ECO:0000256" key="11">
    <source>
        <dbReference type="SAM" id="Phobius"/>
    </source>
</evidence>
<keyword evidence="10 11" id="KW-0472">Membrane</keyword>
<dbReference type="InterPro" id="IPR006153">
    <property type="entry name" value="Cation/H_exchanger_TM"/>
</dbReference>
<dbReference type="Pfam" id="PF02254">
    <property type="entry name" value="TrkA_N"/>
    <property type="match status" value="1"/>
</dbReference>
<keyword evidence="6 11" id="KW-0812">Transmembrane</keyword>
<evidence type="ECO:0000256" key="9">
    <source>
        <dbReference type="ARBA" id="ARBA00023065"/>
    </source>
</evidence>
<keyword evidence="5" id="KW-0633">Potassium transport</keyword>
<feature type="transmembrane region" description="Helical" evidence="11">
    <location>
        <begin position="227"/>
        <end position="245"/>
    </location>
</feature>
<dbReference type="GO" id="GO:1902600">
    <property type="term" value="P:proton transmembrane transport"/>
    <property type="evidence" value="ECO:0007669"/>
    <property type="project" value="InterPro"/>
</dbReference>
<feature type="transmembrane region" description="Helical" evidence="11">
    <location>
        <begin position="6"/>
        <end position="23"/>
    </location>
</feature>
<name>A0A844HQ05_9RHOB</name>
<feature type="transmembrane region" description="Helical" evidence="11">
    <location>
        <begin position="115"/>
        <end position="136"/>
    </location>
</feature>
<feature type="transmembrane region" description="Helical" evidence="11">
    <location>
        <begin position="308"/>
        <end position="327"/>
    </location>
</feature>
<feature type="transmembrane region" description="Helical" evidence="11">
    <location>
        <begin position="191"/>
        <end position="215"/>
    </location>
</feature>
<dbReference type="Gene3D" id="1.20.1530.20">
    <property type="match status" value="1"/>
</dbReference>
<comment type="similarity">
    <text evidence="2">Belongs to the monovalent cation:proton antiporter 2 (CPA2) transporter (TC 2.A.37) family.</text>
</comment>
<reference evidence="13 14" key="1">
    <citation type="submission" date="2019-11" db="EMBL/GenBank/DDBJ databases">
        <authorList>
            <person name="Dong K."/>
        </authorList>
    </citation>
    <scope>NUCLEOTIDE SEQUENCE [LARGE SCALE GENOMIC DNA]</scope>
    <source>
        <strain evidence="13 14">NBRC 112902</strain>
    </source>
</reference>
<evidence type="ECO:0000256" key="10">
    <source>
        <dbReference type="ARBA" id="ARBA00023136"/>
    </source>
</evidence>
<feature type="transmembrane region" description="Helical" evidence="11">
    <location>
        <begin position="148"/>
        <end position="171"/>
    </location>
</feature>
<feature type="transmembrane region" description="Helical" evidence="11">
    <location>
        <begin position="87"/>
        <end position="109"/>
    </location>
</feature>
<dbReference type="InterPro" id="IPR004771">
    <property type="entry name" value="K/H_exchanger"/>
</dbReference>
<evidence type="ECO:0000256" key="4">
    <source>
        <dbReference type="ARBA" id="ARBA00022449"/>
    </source>
</evidence>
<feature type="transmembrane region" description="Helical" evidence="11">
    <location>
        <begin position="56"/>
        <end position="75"/>
    </location>
</feature>
<dbReference type="PANTHER" id="PTHR46157:SF4">
    <property type="entry name" value="K(+) EFFLUX ANTIPORTER 3, CHLOROPLASTIC"/>
    <property type="match status" value="1"/>
</dbReference>
<evidence type="ECO:0000256" key="5">
    <source>
        <dbReference type="ARBA" id="ARBA00022538"/>
    </source>
</evidence>
<dbReference type="InterPro" id="IPR036291">
    <property type="entry name" value="NAD(P)-bd_dom_sf"/>
</dbReference>
<evidence type="ECO:0000313" key="13">
    <source>
        <dbReference type="EMBL" id="MTH59771.1"/>
    </source>
</evidence>
<evidence type="ECO:0000313" key="14">
    <source>
        <dbReference type="Proteomes" id="UP000449846"/>
    </source>
</evidence>
<evidence type="ECO:0000256" key="8">
    <source>
        <dbReference type="ARBA" id="ARBA00022989"/>
    </source>
</evidence>
<dbReference type="OrthoDB" id="9781411at2"/>
<keyword evidence="14" id="KW-1185">Reference proteome</keyword>
<evidence type="ECO:0000256" key="7">
    <source>
        <dbReference type="ARBA" id="ARBA00022958"/>
    </source>
</evidence>
<dbReference type="SUPFAM" id="SSF51735">
    <property type="entry name" value="NAD(P)-binding Rossmann-fold domains"/>
    <property type="match status" value="1"/>
</dbReference>
<comment type="caution">
    <text evidence="13">The sequence shown here is derived from an EMBL/GenBank/DDBJ whole genome shotgun (WGS) entry which is preliminary data.</text>
</comment>